<dbReference type="Proteomes" id="UP000553980">
    <property type="component" value="Unassembled WGS sequence"/>
</dbReference>
<sequence length="55" mass="6003">MRADVAMPDHILIRVFSEEKKTLKELARKKGTSLSGLIRAAVLPAQGSENVARAK</sequence>
<protein>
    <submittedName>
        <fullName evidence="2">Ribbon-helix-helix protein, CopG family</fullName>
    </submittedName>
</protein>
<dbReference type="Proteomes" id="UP000313390">
    <property type="component" value="Unassembled WGS sequence"/>
</dbReference>
<dbReference type="GO" id="GO:0006355">
    <property type="term" value="P:regulation of DNA-templated transcription"/>
    <property type="evidence" value="ECO:0007669"/>
    <property type="project" value="InterPro"/>
</dbReference>
<dbReference type="OrthoDB" id="8481874at2"/>
<dbReference type="RefSeq" id="WP_140020377.1">
    <property type="nucleotide sequence ID" value="NZ_JACIEX010000004.1"/>
</dbReference>
<name>A0A5C5CM23_9HYPH</name>
<reference evidence="2 3" key="1">
    <citation type="journal article" date="2011" name="Int. J. Syst. Evol. Microbiol.">
        <title>Ochrobactrum pecoris sp. nov., isolated from farm animals.</title>
        <authorList>
            <person name="Kampfer P."/>
            <person name="Huber B."/>
            <person name="Busse H.J."/>
            <person name="Scholz H.C."/>
            <person name="Tomaso H."/>
            <person name="Hotzel H."/>
            <person name="Melzer F."/>
        </authorList>
    </citation>
    <scope>NUCLEOTIDE SEQUENCE [LARGE SCALE GENOMIC DNA]</scope>
    <source>
        <strain evidence="2 3">08RB2639</strain>
    </source>
</reference>
<gene>
    <name evidence="2" type="ORF">FIB18_08915</name>
    <name evidence="1" type="ORF">GGQ79_002487</name>
</gene>
<dbReference type="EMBL" id="VEWK01000004">
    <property type="protein sequence ID" value="TNV12659.1"/>
    <property type="molecule type" value="Genomic_DNA"/>
</dbReference>
<dbReference type="EMBL" id="JACIEX010000004">
    <property type="protein sequence ID" value="MBB4093975.1"/>
    <property type="molecule type" value="Genomic_DNA"/>
</dbReference>
<proteinExistence type="predicted"/>
<keyword evidence="4" id="KW-1185">Reference proteome</keyword>
<organism evidence="2 3">
    <name type="scientific">Brucella pecoris</name>
    <dbReference type="NCBI Taxonomy" id="867683"/>
    <lineage>
        <taxon>Bacteria</taxon>
        <taxon>Pseudomonadati</taxon>
        <taxon>Pseudomonadota</taxon>
        <taxon>Alphaproteobacteria</taxon>
        <taxon>Hyphomicrobiales</taxon>
        <taxon>Brucellaceae</taxon>
        <taxon>Brucella/Ochrobactrum group</taxon>
        <taxon>Brucella</taxon>
    </lineage>
</organism>
<evidence type="ECO:0000313" key="4">
    <source>
        <dbReference type="Proteomes" id="UP000553980"/>
    </source>
</evidence>
<dbReference type="AlphaFoldDB" id="A0A5C5CM23"/>
<evidence type="ECO:0000313" key="1">
    <source>
        <dbReference type="EMBL" id="MBB4093975.1"/>
    </source>
</evidence>
<evidence type="ECO:0000313" key="3">
    <source>
        <dbReference type="Proteomes" id="UP000313390"/>
    </source>
</evidence>
<accession>A0A5C5CM23</accession>
<reference evidence="1 4" key="3">
    <citation type="submission" date="2020-08" db="EMBL/GenBank/DDBJ databases">
        <title>Genomic Encyclopedia of Type Strains, Phase IV (KMG-IV): sequencing the most valuable type-strain genomes for metagenomic binning, comparative biology and taxonomic classification.</title>
        <authorList>
            <person name="Goeker M."/>
        </authorList>
    </citation>
    <scope>NUCLEOTIDE SEQUENCE [LARGE SCALE GENOMIC DNA]</scope>
    <source>
        <strain evidence="1 4">DSM 23868</strain>
    </source>
</reference>
<reference evidence="2" key="2">
    <citation type="submission" date="2019-06" db="EMBL/GenBank/DDBJ databases">
        <authorList>
            <person name="Hu M."/>
        </authorList>
    </citation>
    <scope>NUCLEOTIDE SEQUENCE</scope>
    <source>
        <strain evidence="2">08RB2639</strain>
    </source>
</reference>
<comment type="caution">
    <text evidence="2">The sequence shown here is derived from an EMBL/GenBank/DDBJ whole genome shotgun (WGS) entry which is preliminary data.</text>
</comment>
<evidence type="ECO:0000313" key="2">
    <source>
        <dbReference type="EMBL" id="TNV12659.1"/>
    </source>
</evidence>